<reference evidence="2 3" key="1">
    <citation type="journal article" date="2023" name="G3 (Bethesda)">
        <title>A chromosome-length genome assembly and annotation of blackberry (Rubus argutus, cv. 'Hillquist').</title>
        <authorList>
            <person name="Bruna T."/>
            <person name="Aryal R."/>
            <person name="Dudchenko O."/>
            <person name="Sargent D.J."/>
            <person name="Mead D."/>
            <person name="Buti M."/>
            <person name="Cavallini A."/>
            <person name="Hytonen T."/>
            <person name="Andres J."/>
            <person name="Pham M."/>
            <person name="Weisz D."/>
            <person name="Mascagni F."/>
            <person name="Usai G."/>
            <person name="Natali L."/>
            <person name="Bassil N."/>
            <person name="Fernandez G.E."/>
            <person name="Lomsadze A."/>
            <person name="Armour M."/>
            <person name="Olukolu B."/>
            <person name="Poorten T."/>
            <person name="Britton C."/>
            <person name="Davik J."/>
            <person name="Ashrafi H."/>
            <person name="Aiden E.L."/>
            <person name="Borodovsky M."/>
            <person name="Worthington M."/>
        </authorList>
    </citation>
    <scope>NUCLEOTIDE SEQUENCE [LARGE SCALE GENOMIC DNA]</scope>
    <source>
        <strain evidence="2">PI 553951</strain>
    </source>
</reference>
<dbReference type="PANTHER" id="PTHR33974">
    <property type="entry name" value="VASCULAR-RELATED UNKNOWN PROTEIN 1-RELATED"/>
    <property type="match status" value="1"/>
</dbReference>
<comment type="caution">
    <text evidence="2">The sequence shown here is derived from an EMBL/GenBank/DDBJ whole genome shotgun (WGS) entry which is preliminary data.</text>
</comment>
<proteinExistence type="predicted"/>
<accession>A0AAW1XPB6</accession>
<feature type="compositionally biased region" description="Polar residues" evidence="1">
    <location>
        <begin position="1"/>
        <end position="17"/>
    </location>
</feature>
<evidence type="ECO:0000313" key="3">
    <source>
        <dbReference type="Proteomes" id="UP001457282"/>
    </source>
</evidence>
<feature type="compositionally biased region" description="Polar residues" evidence="1">
    <location>
        <begin position="25"/>
        <end position="48"/>
    </location>
</feature>
<sequence length="183" mass="20201">MEDSMNSVMERALSSSENTHESPEESSWTMYLTNSYPDDQQHSSSFSSGYENLSTVSDAGYSATKNFKNICNEEVLGFGNRSSPSCFIKRKKALLHDEALEDTATSPANSPKVCNLRHSADMKQKPHRDNTDLISKEKGSTSGNVDGRSATELDFNGRESDCTELKKKGLCLVPFSMVANYFG</sequence>
<evidence type="ECO:0000313" key="2">
    <source>
        <dbReference type="EMBL" id="KAK9938407.1"/>
    </source>
</evidence>
<dbReference type="GO" id="GO:0010089">
    <property type="term" value="P:xylem development"/>
    <property type="evidence" value="ECO:0007669"/>
    <property type="project" value="InterPro"/>
</dbReference>
<feature type="compositionally biased region" description="Basic and acidic residues" evidence="1">
    <location>
        <begin position="120"/>
        <end position="139"/>
    </location>
</feature>
<evidence type="ECO:0000256" key="1">
    <source>
        <dbReference type="SAM" id="MobiDB-lite"/>
    </source>
</evidence>
<dbReference type="PANTHER" id="PTHR33974:SF25">
    <property type="entry name" value="SMALL PHOSPHATASE-LIKE PROTEIN 2, PUTATIVE-RELATED"/>
    <property type="match status" value="1"/>
</dbReference>
<name>A0AAW1XPB6_RUBAR</name>
<dbReference type="InterPro" id="IPR039280">
    <property type="entry name" value="VUP"/>
</dbReference>
<dbReference type="Proteomes" id="UP001457282">
    <property type="component" value="Unassembled WGS sequence"/>
</dbReference>
<feature type="region of interest" description="Disordered" evidence="1">
    <location>
        <begin position="1"/>
        <end position="48"/>
    </location>
</feature>
<keyword evidence="3" id="KW-1185">Reference proteome</keyword>
<gene>
    <name evidence="2" type="ORF">M0R45_015148</name>
</gene>
<protein>
    <submittedName>
        <fullName evidence="2">Uncharacterized protein</fullName>
    </submittedName>
</protein>
<feature type="region of interest" description="Disordered" evidence="1">
    <location>
        <begin position="120"/>
        <end position="152"/>
    </location>
</feature>
<organism evidence="2 3">
    <name type="scientific">Rubus argutus</name>
    <name type="common">Southern blackberry</name>
    <dbReference type="NCBI Taxonomy" id="59490"/>
    <lineage>
        <taxon>Eukaryota</taxon>
        <taxon>Viridiplantae</taxon>
        <taxon>Streptophyta</taxon>
        <taxon>Embryophyta</taxon>
        <taxon>Tracheophyta</taxon>
        <taxon>Spermatophyta</taxon>
        <taxon>Magnoliopsida</taxon>
        <taxon>eudicotyledons</taxon>
        <taxon>Gunneridae</taxon>
        <taxon>Pentapetalae</taxon>
        <taxon>rosids</taxon>
        <taxon>fabids</taxon>
        <taxon>Rosales</taxon>
        <taxon>Rosaceae</taxon>
        <taxon>Rosoideae</taxon>
        <taxon>Rosoideae incertae sedis</taxon>
        <taxon>Rubus</taxon>
    </lineage>
</organism>
<dbReference type="AlphaFoldDB" id="A0AAW1XPB6"/>
<dbReference type="EMBL" id="JBEDUW010000003">
    <property type="protein sequence ID" value="KAK9938407.1"/>
    <property type="molecule type" value="Genomic_DNA"/>
</dbReference>